<evidence type="ECO:0000256" key="12">
    <source>
        <dbReference type="SAM" id="Coils"/>
    </source>
</evidence>
<dbReference type="RefSeq" id="XP_018740065.1">
    <property type="nucleotide sequence ID" value="XM_018883291.1"/>
</dbReference>
<keyword evidence="11" id="KW-0539">Nucleus</keyword>
<keyword evidence="12" id="KW-0175">Coiled coil</keyword>
<evidence type="ECO:0000256" key="3">
    <source>
        <dbReference type="ARBA" id="ARBA00005283"/>
    </source>
</evidence>
<sequence length="1043" mass="115842">MGVHGLWQLLQPVGRPVTLESLQGKRLAIDSSIWLYHFQRAMRDRDGNTLSHAHLLGFLWRILKLLFYGIQPVFVFDGGAPIQKRRTIANRKHRRTLAGESVARAAEKLLAAQLRQAALRQVAPAPPSELDKGTVYYDDAERSPPRPARLRDVAPVPAKQAARDPYQLPAMPNEAWPPSDPRDLRFATEAELRDLMKTIAPEDLDIHSELFRSLPPELQYELVGDLRAQSRGTSFQRLQDMLAAAPTPIDFSKAQVSYLKTRNDLTQKVLTVTDEIGQAHIQVPLRVAGSRSREYVLTHIEGGDGGFALGTHAPGSSRERAIQVDDDEPKTWQNVQDEWDPAEMDDVDIAPAESVPDPELDVLVHAERDPIQRKERALAFLRARAEHHRRQKHRDTGMEALEERLYGHMDEVQASEALFHADDAVGDDEWDDVPLGAATSAEPQAGPASIVELTGPASQDGASGASSREHLRHEAGWPMADPAPPLEASHSAVEAAWVPKAQVPKAESQEQAPEIEREAPKSESPKVGAWSSEAAAEERGLTPEVRPTAAEERDPTPAEIHPTAAEVQEAVAKPVEPAGGDSLPVHQVQPLKDEPVSECPPHLTASVEAPVLPSISPPPVPQESHPPAPAEASRTPEAPMSEAPLDSPTVLQKQPADSASPYAWSPSPSPEPVRLGADGFPLPSAEEVEHIEAVEEQDMAKMEQDQRAFASFLSETSGRSLPEMQQEVDAEVEALRQERARLRRSEEEITSQMTAEIQAMLRLFGLPYITAPMEAEAQCAQLATQRLVDGIITDDSDVFLFGGTPVYRHMFNPQRMVECYRLPDMTRELGLDQERLIQLAFLLGSDYTEGLSGVGPVLAMEILSVFRSLPDFAQWWRQVQMGADTDLLDRHHKVRRRIKRALRDKVHLDADWPDANEEHAYIHPIVDDSDEPFVWGQADLDAVRAFLYEHLHWPTSKTDQYVRPVIEQQHKAARLQRMQTTLDQAGFVAPVPPSAANRISSARLQQVVRDFRQAQSASTSDDEPSAEPRRKRPRRSAREAKRP</sequence>
<dbReference type="InterPro" id="IPR001044">
    <property type="entry name" value="XPG/Rad2_eukaryotes"/>
</dbReference>
<dbReference type="GO" id="GO:0006289">
    <property type="term" value="P:nucleotide-excision repair"/>
    <property type="evidence" value="ECO:0007669"/>
    <property type="project" value="InterPro"/>
</dbReference>
<dbReference type="PANTHER" id="PTHR16171:SF7">
    <property type="entry name" value="DNA REPAIR PROTEIN RAD2"/>
    <property type="match status" value="1"/>
</dbReference>
<proteinExistence type="inferred from homology"/>
<evidence type="ECO:0000256" key="11">
    <source>
        <dbReference type="ARBA" id="ARBA00023242"/>
    </source>
</evidence>
<evidence type="ECO:0000313" key="14">
    <source>
        <dbReference type="EMBL" id="SHO77415.1"/>
    </source>
</evidence>
<evidence type="ECO:0000256" key="10">
    <source>
        <dbReference type="ARBA" id="ARBA00023204"/>
    </source>
</evidence>
<keyword evidence="10" id="KW-0234">DNA repair</keyword>
<feature type="compositionally biased region" description="Polar residues" evidence="13">
    <location>
        <begin position="456"/>
        <end position="466"/>
    </location>
</feature>
<feature type="region of interest" description="Disordered" evidence="13">
    <location>
        <begin position="451"/>
        <end position="470"/>
    </location>
</feature>
<dbReference type="InterPro" id="IPR036279">
    <property type="entry name" value="5-3_exonuclease_C_sf"/>
</dbReference>
<feature type="region of interest" description="Disordered" evidence="13">
    <location>
        <begin position="502"/>
        <end position="676"/>
    </location>
</feature>
<dbReference type="PRINTS" id="PR00066">
    <property type="entry name" value="XRODRMPGMNTG"/>
</dbReference>
<gene>
    <name evidence="14" type="ORF">MSYG_1755</name>
</gene>
<dbReference type="SMART" id="SM00485">
    <property type="entry name" value="XPGN"/>
    <property type="match status" value="1"/>
</dbReference>
<comment type="similarity">
    <text evidence="3">Belongs to the XPG/RAD2 endonuclease family. XPG subfamily.</text>
</comment>
<feature type="compositionally biased region" description="Low complexity" evidence="13">
    <location>
        <begin position="655"/>
        <end position="666"/>
    </location>
</feature>
<feature type="region of interest" description="Disordered" evidence="13">
    <location>
        <begin position="1009"/>
        <end position="1043"/>
    </location>
</feature>
<keyword evidence="6 14" id="KW-0255">Endonuclease</keyword>
<feature type="region of interest" description="Disordered" evidence="13">
    <location>
        <begin position="426"/>
        <end position="446"/>
    </location>
</feature>
<dbReference type="OMA" id="PNSMDFS"/>
<dbReference type="PRINTS" id="PR00853">
    <property type="entry name" value="XPGRADSUPER"/>
</dbReference>
<dbReference type="OrthoDB" id="31113at2759"/>
<dbReference type="GO" id="GO:0046872">
    <property type="term" value="F:metal ion binding"/>
    <property type="evidence" value="ECO:0007669"/>
    <property type="project" value="UniProtKB-KW"/>
</dbReference>
<dbReference type="InterPro" id="IPR008918">
    <property type="entry name" value="HhH2"/>
</dbReference>
<feature type="compositionally biased region" description="Basic and acidic residues" evidence="13">
    <location>
        <begin position="514"/>
        <end position="524"/>
    </location>
</feature>
<dbReference type="SUPFAM" id="SSF47807">
    <property type="entry name" value="5' to 3' exonuclease, C-terminal subdomain"/>
    <property type="match status" value="1"/>
</dbReference>
<dbReference type="InterPro" id="IPR006086">
    <property type="entry name" value="XPG-I_dom"/>
</dbReference>
<dbReference type="HOGENOM" id="CLU_003018_0_0_1"/>
<keyword evidence="5" id="KW-0479">Metal-binding</keyword>
<keyword evidence="9" id="KW-0460">Magnesium</keyword>
<comment type="subcellular location">
    <subcellularLocation>
        <location evidence="2">Nucleus</location>
    </subcellularLocation>
</comment>
<dbReference type="AlphaFoldDB" id="M5E8H8"/>
<comment type="cofactor">
    <cofactor evidence="1">
        <name>Mg(2+)</name>
        <dbReference type="ChEBI" id="CHEBI:18420"/>
    </cofactor>
</comment>
<dbReference type="InterPro" id="IPR029060">
    <property type="entry name" value="PIN-like_dom_sf"/>
</dbReference>
<dbReference type="EMBL" id="LT671823">
    <property type="protein sequence ID" value="SHO77415.1"/>
    <property type="molecule type" value="Genomic_DNA"/>
</dbReference>
<name>M5E8H8_MALS4</name>
<dbReference type="Pfam" id="PF00867">
    <property type="entry name" value="XPG_I"/>
    <property type="match status" value="1"/>
</dbReference>
<dbReference type="PANTHER" id="PTHR16171">
    <property type="entry name" value="DNA REPAIR PROTEIN COMPLEMENTING XP-G CELLS-RELATED"/>
    <property type="match status" value="1"/>
</dbReference>
<keyword evidence="4" id="KW-0540">Nuclease</keyword>
<evidence type="ECO:0000313" key="15">
    <source>
        <dbReference type="Proteomes" id="UP000186303"/>
    </source>
</evidence>
<feature type="coiled-coil region" evidence="12">
    <location>
        <begin position="725"/>
        <end position="752"/>
    </location>
</feature>
<dbReference type="Gene3D" id="1.10.150.20">
    <property type="entry name" value="5' to 3' exonuclease, C-terminal subdomain"/>
    <property type="match status" value="1"/>
</dbReference>
<protein>
    <submittedName>
        <fullName evidence="14">Similar to S.cerevisiae protein RAD2 (Single-stranded DNA endonuclease)</fullName>
    </submittedName>
</protein>
<evidence type="ECO:0000256" key="2">
    <source>
        <dbReference type="ARBA" id="ARBA00004123"/>
    </source>
</evidence>
<feature type="compositionally biased region" description="Pro residues" evidence="13">
    <location>
        <begin position="615"/>
        <end position="629"/>
    </location>
</feature>
<dbReference type="GO" id="GO:0016788">
    <property type="term" value="F:hydrolase activity, acting on ester bonds"/>
    <property type="evidence" value="ECO:0007669"/>
    <property type="project" value="InterPro"/>
</dbReference>
<dbReference type="InterPro" id="IPR006084">
    <property type="entry name" value="XPG/Rad2"/>
</dbReference>
<evidence type="ECO:0000256" key="7">
    <source>
        <dbReference type="ARBA" id="ARBA00022763"/>
    </source>
</evidence>
<organism evidence="14 15">
    <name type="scientific">Malassezia sympodialis (strain ATCC 42132)</name>
    <name type="common">Atopic eczema-associated yeast</name>
    <dbReference type="NCBI Taxonomy" id="1230383"/>
    <lineage>
        <taxon>Eukaryota</taxon>
        <taxon>Fungi</taxon>
        <taxon>Dikarya</taxon>
        <taxon>Basidiomycota</taxon>
        <taxon>Ustilaginomycotina</taxon>
        <taxon>Malasseziomycetes</taxon>
        <taxon>Malasseziales</taxon>
        <taxon>Malasseziaceae</taxon>
        <taxon>Malassezia</taxon>
    </lineage>
</organism>
<dbReference type="CDD" id="cd09868">
    <property type="entry name" value="PIN_XPG_RAD2"/>
    <property type="match status" value="2"/>
</dbReference>
<evidence type="ECO:0000256" key="13">
    <source>
        <dbReference type="SAM" id="MobiDB-lite"/>
    </source>
</evidence>
<dbReference type="Gene3D" id="3.40.50.1010">
    <property type="entry name" value="5'-nuclease"/>
    <property type="match status" value="2"/>
</dbReference>
<dbReference type="GO" id="GO:0003697">
    <property type="term" value="F:single-stranded DNA binding"/>
    <property type="evidence" value="ECO:0007669"/>
    <property type="project" value="InterPro"/>
</dbReference>
<evidence type="ECO:0000256" key="8">
    <source>
        <dbReference type="ARBA" id="ARBA00022801"/>
    </source>
</evidence>
<dbReference type="Proteomes" id="UP000186303">
    <property type="component" value="Chromosome 3"/>
</dbReference>
<dbReference type="STRING" id="1230383.M5E8H8"/>
<dbReference type="GO" id="GO:0004520">
    <property type="term" value="F:DNA endonuclease activity"/>
    <property type="evidence" value="ECO:0007669"/>
    <property type="project" value="TreeGrafter"/>
</dbReference>
<evidence type="ECO:0000256" key="1">
    <source>
        <dbReference type="ARBA" id="ARBA00001946"/>
    </source>
</evidence>
<accession>M5E8H8</accession>
<evidence type="ECO:0000256" key="4">
    <source>
        <dbReference type="ARBA" id="ARBA00022722"/>
    </source>
</evidence>
<dbReference type="GO" id="GO:0005634">
    <property type="term" value="C:nucleus"/>
    <property type="evidence" value="ECO:0007669"/>
    <property type="project" value="UniProtKB-SubCell"/>
</dbReference>
<reference evidence="15" key="1">
    <citation type="journal article" date="2017" name="Nucleic Acids Res.">
        <title>Proteogenomics produces comprehensive and highly accurate protein-coding gene annotation in a complete genome assembly of Malassezia sympodialis.</title>
        <authorList>
            <person name="Zhu Y."/>
            <person name="Engstroem P.G."/>
            <person name="Tellgren-Roth C."/>
            <person name="Baudo C.D."/>
            <person name="Kennell J.C."/>
            <person name="Sun S."/>
            <person name="Billmyre R.B."/>
            <person name="Schroeder M.S."/>
            <person name="Andersson A."/>
            <person name="Holm T."/>
            <person name="Sigurgeirsson B."/>
            <person name="Wu G."/>
            <person name="Sankaranarayanan S.R."/>
            <person name="Siddharthan R."/>
            <person name="Sanyal K."/>
            <person name="Lundeberg J."/>
            <person name="Nystedt B."/>
            <person name="Boekhout T."/>
            <person name="Dawson T.L. Jr."/>
            <person name="Heitman J."/>
            <person name="Scheynius A."/>
            <person name="Lehtioe J."/>
        </authorList>
    </citation>
    <scope>NUCLEOTIDE SEQUENCE [LARGE SCALE GENOMIC DNA]</scope>
    <source>
        <strain evidence="15">ATCC 42132</strain>
    </source>
</reference>
<evidence type="ECO:0000256" key="5">
    <source>
        <dbReference type="ARBA" id="ARBA00022723"/>
    </source>
</evidence>
<dbReference type="PROSITE" id="PS00842">
    <property type="entry name" value="XPG_2"/>
    <property type="match status" value="1"/>
</dbReference>
<dbReference type="SMART" id="SM00279">
    <property type="entry name" value="HhH2"/>
    <property type="match status" value="1"/>
</dbReference>
<keyword evidence="8" id="KW-0378">Hydrolase</keyword>
<evidence type="ECO:0000256" key="9">
    <source>
        <dbReference type="ARBA" id="ARBA00022842"/>
    </source>
</evidence>
<dbReference type="InterPro" id="IPR006085">
    <property type="entry name" value="XPG_DNA_repair_N"/>
</dbReference>
<dbReference type="SUPFAM" id="SSF88723">
    <property type="entry name" value="PIN domain-like"/>
    <property type="match status" value="1"/>
</dbReference>
<dbReference type="SMART" id="SM00484">
    <property type="entry name" value="XPGI"/>
    <property type="match status" value="1"/>
</dbReference>
<evidence type="ECO:0000256" key="6">
    <source>
        <dbReference type="ARBA" id="ARBA00022759"/>
    </source>
</evidence>
<keyword evidence="7" id="KW-0227">DNA damage</keyword>
<dbReference type="Pfam" id="PF00752">
    <property type="entry name" value="XPG_N"/>
    <property type="match status" value="1"/>
</dbReference>
<dbReference type="KEGG" id="msym:MSY001_1487"/>
<dbReference type="CDD" id="cd09904">
    <property type="entry name" value="H3TH_XPG"/>
    <property type="match status" value="1"/>
</dbReference>
<feature type="region of interest" description="Disordered" evidence="13">
    <location>
        <begin position="121"/>
        <end position="157"/>
    </location>
</feature>
<dbReference type="VEuPathDB" id="FungiDB:MSYG_1755"/>
<dbReference type="InterPro" id="IPR019974">
    <property type="entry name" value="XPG_CS"/>
</dbReference>
<keyword evidence="15" id="KW-1185">Reference proteome</keyword>
<feature type="compositionally biased region" description="Basic and acidic residues" evidence="13">
    <location>
        <begin position="139"/>
        <end position="152"/>
    </location>
</feature>